<evidence type="ECO:0000313" key="5">
    <source>
        <dbReference type="Proteomes" id="UP000441389"/>
    </source>
</evidence>
<dbReference type="PANTHER" id="PTHR35565:SF3">
    <property type="entry name" value="TYPE VI SECRETION SYSTEM SHEATH PROTEIN TSSC1"/>
    <property type="match status" value="1"/>
</dbReference>
<reference evidence="4 5" key="1">
    <citation type="submission" date="2019-12" db="EMBL/GenBank/DDBJ databases">
        <authorList>
            <person name="Huq M.A."/>
        </authorList>
    </citation>
    <scope>NUCLEOTIDE SEQUENCE [LARGE SCALE GENOMIC DNA]</scope>
    <source>
        <strain evidence="4 5">MAH-20</strain>
    </source>
</reference>
<sequence>MAGAAILFDTGRPAPPPSQEPAAQHQPATAMDREELVARAAVVIAGIDRRLTAQLDAILHNPRFQRLESLWRGVAWLLSGAEDQQVRIRLLDVRWTEIARDLERAMAFDQSQIFDLVYSQEFGSPGGEPFGIMIVDHPVSHRVGGVEKTDDVAVLESLAEVAAAAFCPFILGVDPRIVAMDGFDEIDLRQDLAAGFADPTFSRWNRLRSRPDSRFLGAVMPRLLARRLHRGRDHPRLGFVYDERVDGARDLLWLSGAFGLAHVAARAMARYRWPAAIRGTLPPGEGGTVDGPVRQFLPSDREGVVARFSVENAIGEEQEMALNDAGLIVLRQMHLTGMAAFLNLPSLHRPPDYDSEAARMNAKMGAMLNYIFCVSRFAHYLKVMARDWVGKYTDAGQCERLLQDWLDGYVTGDDDATPETRVRYPLREARVAVSELPEKPGSYGCEIAIRPHYQLDQIASEFRLTTIIGREGAA</sequence>
<dbReference type="InterPro" id="IPR010269">
    <property type="entry name" value="T6SS_TssC-like"/>
</dbReference>
<feature type="domain" description="TssC1 C-terminal" evidence="3">
    <location>
        <begin position="358"/>
        <end position="466"/>
    </location>
</feature>
<dbReference type="AlphaFoldDB" id="A0A6I4IX86"/>
<keyword evidence="5" id="KW-1185">Reference proteome</keyword>
<protein>
    <submittedName>
        <fullName evidence="4">Type VI secretion system contractile sheath large subunit</fullName>
    </submittedName>
</protein>
<dbReference type="EMBL" id="WQMS01000001">
    <property type="protein sequence ID" value="MVO76802.1"/>
    <property type="molecule type" value="Genomic_DNA"/>
</dbReference>
<organism evidence="4 5">
    <name type="scientific">Sphingomonas horti</name>
    <dbReference type="NCBI Taxonomy" id="2682842"/>
    <lineage>
        <taxon>Bacteria</taxon>
        <taxon>Pseudomonadati</taxon>
        <taxon>Pseudomonadota</taxon>
        <taxon>Alphaproteobacteria</taxon>
        <taxon>Sphingomonadales</taxon>
        <taxon>Sphingomonadaceae</taxon>
        <taxon>Sphingomonas</taxon>
    </lineage>
</organism>
<proteinExistence type="predicted"/>
<comment type="caution">
    <text evidence="4">The sequence shown here is derived from an EMBL/GenBank/DDBJ whole genome shotgun (WGS) entry which is preliminary data.</text>
</comment>
<evidence type="ECO:0000259" key="3">
    <source>
        <dbReference type="Pfam" id="PF18945"/>
    </source>
</evidence>
<evidence type="ECO:0000256" key="1">
    <source>
        <dbReference type="SAM" id="MobiDB-lite"/>
    </source>
</evidence>
<name>A0A6I4IX86_9SPHN</name>
<evidence type="ECO:0000313" key="4">
    <source>
        <dbReference type="EMBL" id="MVO76802.1"/>
    </source>
</evidence>
<dbReference type="NCBIfam" id="TIGR03355">
    <property type="entry name" value="VI_chp_2"/>
    <property type="match status" value="1"/>
</dbReference>
<feature type="region of interest" description="Disordered" evidence="1">
    <location>
        <begin position="1"/>
        <end position="29"/>
    </location>
</feature>
<accession>A0A6I4IX86</accession>
<feature type="domain" description="TssC1 N-terminal" evidence="2">
    <location>
        <begin position="43"/>
        <end position="348"/>
    </location>
</feature>
<dbReference type="PANTHER" id="PTHR35565">
    <property type="entry name" value="CYTOPLASMIC PROTEIN-RELATED"/>
    <property type="match status" value="1"/>
</dbReference>
<dbReference type="Pfam" id="PF18945">
    <property type="entry name" value="VipB_2"/>
    <property type="match status" value="1"/>
</dbReference>
<gene>
    <name evidence="4" type="primary">tssC</name>
    <name evidence="4" type="ORF">GON01_02450</name>
</gene>
<dbReference type="InterPro" id="IPR044032">
    <property type="entry name" value="TssC1_C"/>
</dbReference>
<dbReference type="InterPro" id="IPR044031">
    <property type="entry name" value="TssC1_N"/>
</dbReference>
<dbReference type="Proteomes" id="UP000441389">
    <property type="component" value="Unassembled WGS sequence"/>
</dbReference>
<evidence type="ECO:0000259" key="2">
    <source>
        <dbReference type="Pfam" id="PF05943"/>
    </source>
</evidence>
<dbReference type="Pfam" id="PF05943">
    <property type="entry name" value="VipB"/>
    <property type="match status" value="1"/>
</dbReference>